<organism evidence="1">
    <name type="scientific">Rhizophora mucronata</name>
    <name type="common">Asiatic mangrove</name>
    <dbReference type="NCBI Taxonomy" id="61149"/>
    <lineage>
        <taxon>Eukaryota</taxon>
        <taxon>Viridiplantae</taxon>
        <taxon>Streptophyta</taxon>
        <taxon>Embryophyta</taxon>
        <taxon>Tracheophyta</taxon>
        <taxon>Spermatophyta</taxon>
        <taxon>Magnoliopsida</taxon>
        <taxon>eudicotyledons</taxon>
        <taxon>Gunneridae</taxon>
        <taxon>Pentapetalae</taxon>
        <taxon>rosids</taxon>
        <taxon>fabids</taxon>
        <taxon>Malpighiales</taxon>
        <taxon>Rhizophoraceae</taxon>
        <taxon>Rhizophora</taxon>
    </lineage>
</organism>
<proteinExistence type="predicted"/>
<evidence type="ECO:0000313" key="1">
    <source>
        <dbReference type="EMBL" id="MBX63946.1"/>
    </source>
</evidence>
<protein>
    <submittedName>
        <fullName evidence="1">Uncharacterized protein</fullName>
    </submittedName>
</protein>
<dbReference type="EMBL" id="GGEC01083462">
    <property type="protein sequence ID" value="MBX63946.1"/>
    <property type="molecule type" value="Transcribed_RNA"/>
</dbReference>
<sequence length="39" mass="4597">MMDVYWDTVHERKTFSAIEAILDVNNSNINPKLNRNHIP</sequence>
<name>A0A2P2QAD0_RHIMU</name>
<accession>A0A2P2QAD0</accession>
<reference evidence="1" key="1">
    <citation type="submission" date="2018-02" db="EMBL/GenBank/DDBJ databases">
        <title>Rhizophora mucronata_Transcriptome.</title>
        <authorList>
            <person name="Meera S.P."/>
            <person name="Sreeshan A."/>
            <person name="Augustine A."/>
        </authorList>
    </citation>
    <scope>NUCLEOTIDE SEQUENCE</scope>
    <source>
        <tissue evidence="1">Leaf</tissue>
    </source>
</reference>
<dbReference type="AlphaFoldDB" id="A0A2P2QAD0"/>